<evidence type="ECO:0000256" key="10">
    <source>
        <dbReference type="ARBA" id="ARBA00023157"/>
    </source>
</evidence>
<dbReference type="Pfam" id="PF25020">
    <property type="entry name" value="TTR_TEN1-4"/>
    <property type="match status" value="1"/>
</dbReference>
<dbReference type="Proteomes" id="UP000749559">
    <property type="component" value="Unassembled WGS sequence"/>
</dbReference>
<dbReference type="PROSITE" id="PS01186">
    <property type="entry name" value="EGF_2"/>
    <property type="match status" value="3"/>
</dbReference>
<feature type="transmembrane region" description="Helical" evidence="13">
    <location>
        <begin position="416"/>
        <end position="440"/>
    </location>
</feature>
<proteinExistence type="inferred from homology"/>
<feature type="compositionally biased region" description="Polar residues" evidence="12">
    <location>
        <begin position="91"/>
        <end position="102"/>
    </location>
</feature>
<gene>
    <name evidence="14" type="ORF">OFUS_LOCUS3853</name>
</gene>
<dbReference type="InterPro" id="IPR008969">
    <property type="entry name" value="CarboxyPept-like_regulatory"/>
</dbReference>
<dbReference type="InterPro" id="IPR022385">
    <property type="entry name" value="Rhs_assc_core"/>
</dbReference>
<dbReference type="EMBL" id="CAIIXF020000002">
    <property type="protein sequence ID" value="CAH1776701.1"/>
    <property type="molecule type" value="Genomic_DNA"/>
</dbReference>
<keyword evidence="6 13" id="KW-0812">Transmembrane</keyword>
<dbReference type="Pfam" id="PF24329">
    <property type="entry name" value="FN-plug_TEN1-4"/>
    <property type="match status" value="1"/>
</dbReference>
<feature type="region of interest" description="Disordered" evidence="12">
    <location>
        <begin position="1"/>
        <end position="383"/>
    </location>
</feature>
<feature type="compositionally biased region" description="Polar residues" evidence="12">
    <location>
        <begin position="1"/>
        <end position="10"/>
    </location>
</feature>
<evidence type="ECO:0000256" key="6">
    <source>
        <dbReference type="ARBA" id="ARBA00022692"/>
    </source>
</evidence>
<dbReference type="InterPro" id="IPR056822">
    <property type="entry name" value="TEN_NHL"/>
</dbReference>
<dbReference type="SUPFAM" id="SSF101898">
    <property type="entry name" value="NHL repeat"/>
    <property type="match status" value="1"/>
</dbReference>
<evidence type="ECO:0000256" key="8">
    <source>
        <dbReference type="ARBA" id="ARBA00022989"/>
    </source>
</evidence>
<evidence type="ECO:0000313" key="14">
    <source>
        <dbReference type="EMBL" id="CAH1776701.1"/>
    </source>
</evidence>
<comment type="subcellular location">
    <subcellularLocation>
        <location evidence="2">Cell membrane</location>
    </subcellularLocation>
    <subcellularLocation>
        <location evidence="1">Membrane</location>
        <topology evidence="1">Single-pass membrane protein</topology>
    </subcellularLocation>
</comment>
<feature type="compositionally biased region" description="Pro residues" evidence="12">
    <location>
        <begin position="283"/>
        <end position="311"/>
    </location>
</feature>
<dbReference type="NCBIfam" id="TIGR03696">
    <property type="entry name" value="Rhs_assc_core"/>
    <property type="match status" value="1"/>
</dbReference>
<feature type="compositionally biased region" description="Low complexity" evidence="12">
    <location>
        <begin position="150"/>
        <end position="164"/>
    </location>
</feature>
<dbReference type="InterPro" id="IPR011042">
    <property type="entry name" value="6-blade_b-propeller_TolB-like"/>
</dbReference>
<dbReference type="Gene3D" id="2.180.10.10">
    <property type="entry name" value="RHS repeat-associated core"/>
    <property type="match status" value="2"/>
</dbReference>
<dbReference type="SUPFAM" id="SSF49464">
    <property type="entry name" value="Carboxypeptidase regulatory domain-like"/>
    <property type="match status" value="1"/>
</dbReference>
<dbReference type="InterPro" id="IPR028916">
    <property type="entry name" value="Tox-GHH_dom"/>
</dbReference>
<evidence type="ECO:0000256" key="4">
    <source>
        <dbReference type="ARBA" id="ARBA00022475"/>
    </source>
</evidence>
<organism evidence="14 15">
    <name type="scientific">Owenia fusiformis</name>
    <name type="common">Polychaete worm</name>
    <dbReference type="NCBI Taxonomy" id="6347"/>
    <lineage>
        <taxon>Eukaryota</taxon>
        <taxon>Metazoa</taxon>
        <taxon>Spiralia</taxon>
        <taxon>Lophotrochozoa</taxon>
        <taxon>Annelida</taxon>
        <taxon>Polychaeta</taxon>
        <taxon>Sedentaria</taxon>
        <taxon>Canalipalpata</taxon>
        <taxon>Sabellida</taxon>
        <taxon>Oweniida</taxon>
        <taxon>Oweniidae</taxon>
        <taxon>Owenia</taxon>
    </lineage>
</organism>
<feature type="disulfide bond" evidence="11">
    <location>
        <begin position="777"/>
        <end position="787"/>
    </location>
</feature>
<dbReference type="PROSITE" id="PS00022">
    <property type="entry name" value="EGF_1"/>
    <property type="match status" value="3"/>
</dbReference>
<evidence type="ECO:0000256" key="11">
    <source>
        <dbReference type="PROSITE-ProRule" id="PRU00076"/>
    </source>
</evidence>
<dbReference type="CDD" id="cd00054">
    <property type="entry name" value="EGF_CA"/>
    <property type="match status" value="2"/>
</dbReference>
<dbReference type="GO" id="GO:0005886">
    <property type="term" value="C:plasma membrane"/>
    <property type="evidence" value="ECO:0007669"/>
    <property type="project" value="UniProtKB-SubCell"/>
</dbReference>
<feature type="disulfide bond" evidence="11">
    <location>
        <begin position="702"/>
        <end position="711"/>
    </location>
</feature>
<feature type="compositionally biased region" description="Pro residues" evidence="12">
    <location>
        <begin position="183"/>
        <end position="212"/>
    </location>
</feature>
<protein>
    <submittedName>
        <fullName evidence="14">Uncharacterized protein</fullName>
    </submittedName>
</protein>
<evidence type="ECO:0000256" key="1">
    <source>
        <dbReference type="ARBA" id="ARBA00004167"/>
    </source>
</evidence>
<keyword evidence="4" id="KW-1003">Cell membrane</keyword>
<keyword evidence="9 13" id="KW-0472">Membrane</keyword>
<feature type="compositionally biased region" description="Basic and acidic residues" evidence="12">
    <location>
        <begin position="105"/>
        <end position="125"/>
    </location>
</feature>
<dbReference type="Pfam" id="PF25023">
    <property type="entry name" value="TEN_YD-shell"/>
    <property type="match status" value="1"/>
</dbReference>
<comment type="caution">
    <text evidence="14">The sequence shown here is derived from an EMBL/GenBank/DDBJ whole genome shotgun (WGS) entry which is preliminary data.</text>
</comment>
<feature type="region of interest" description="Disordered" evidence="12">
    <location>
        <begin position="552"/>
        <end position="576"/>
    </location>
</feature>
<keyword evidence="15" id="KW-1185">Reference proteome</keyword>
<dbReference type="OrthoDB" id="442731at2759"/>
<sequence length="2767" mass="311790">MSYPQTSITKPSPKPRGHNRGHCGYSSSEGEDDPSGYGTGDNIYEDVRDASTNTKPDLGLKGDEDGEQMDTLGRLYNYQSGSDGDVETDHPQSPNHHGNNYNKHYPRESRNYKDNRDYNKDHVDNYPRGSRNHRDNYKDHRPRKTSQTPRSRSMTSESSRSYSDSDNEEPIKKRLSQMTTLPVAPPIPPIPPPPTEDPPDPPPPSHIPPPPQRRNFNHFGPSQRGNYCEYDPSMDRRSNISMPGSYFSGTGTYQDINSGDMDTDFEPHYLVQTGSGTVYIPNPHAPPPVPPDSNRPPPPTTRPPATPPHPAGFPRTVPKATSLPVQRPDVTGNYPVPPGPRDATSLNSLGDGYTHPIPSPDNRQFQFGNIPPAPTTPQPPPPGYAPVHQHDYQHFSRFSSDSITMGKLKRRCNWKCIAIILLIVCIALLATVAYLSAVVINNQLSLQFVKKTVTVVSSNETRPPPGITSVSLATTPAPTELTVVQFPLGQLQQQLVPPKDFWPTRFYLDQSQFFKFNFTLPSSGKIGVYGRKNVQPTHTQYDFFETFDGSRLSASPSGGREKRSIEKREVDSRRSDSQRESAFVEYMEQGMWYIFVYNDGDEPEKVGFVADIYDKYDQSCPEGCHGRGDCISGQCHCFPGHTGWDCAQSVCPVLCNGNGIFVRGTCQCYTGWKGKECNVPDLECEVPTCNGNGRCVQGLCVCSPGYRGQACEEKQCQMTCIHGVCDNQRCVCENGWSGAQCDQVACDTRCKDHGFCNNGSCTCHDGWNGRHCSLDGCPNGCNNNGVCQKFVDSWRCSCKEGWKGFACNIAMETECDDNSDNDGDHMVDCYDPDCCMAAACMDSTHCSTSPDPMEILLRKQPQSSTASFYDRMKFLIEDESLQKYATLTSFNSSQVSVIRGKIVGVDGSPLTGVRVSAARQPLYGFTLSRELGLFDLLVNGGGSVMLNFFRNPFKTKVVTVTVPWNQIIVMDTVTMTLENEEDVDQATLSCPINHDYVFMRPLVLSTWQHTQLGACPDRSTIIPESQVLQESLPIPGSDLHLIYHSSQTQGYMSTVMIQLTPGKIPENLVTVELRVAVEGNVFEKVFEADPDLKYRFAWERRNAYNQKVFGIVTARVSVGYKYRECAKVFWETQTTTMSGYDITSSDIGGWNIDVHHTYNFQEGILHKGDGTNIYLKEQPKEMITLAGTGNQRNPECDDCDGKATEQKLLAPVALANGLDGSLYVGDYNFIRKISTSRQEMASVLQLRTSDVPYKYYMSVNPFDGKLYISDYQSRRIIRIKTMGPVRDLADNYELVAGTGVQCAPGDTNRCGDGGPATAALLNYPKGIAINKDGIIYFTDGPNIRMINKEGIISTLIGSQSQPSDWIPLPCDRPADFDEVTLRWPTALAVNPLDDMIHVIDNNVILKLTKDRKVVVVAGRPVHCPQKINKTRSLITDDQSGPQIANDVMLASPQNIAFSPYGDLYVVESDSHFVNQVRVVKTDGTITHYVGAIPKCDCANPECKCHDDRESLASQALLHSPTSVTVTPDNVLHVADMGNLRIHSVVTELPGLTPRAQYEVLSRDTLELYIFNRYGKHLFTKNVMTDDNMYRFRYNVNNFYGKLISIYDGGNRQLQVVRDFKALPKEIRSPGGQKCKLELNYMAQLEKFVDSDNFTTSFTYMASSGLLETKQTSTGHTFFYEYDEIGRLAAVIQPTGEVTSVSTDVDSTGAVAHITTDERDAVAMATNGNMLSLLHGKAKTKISYTQDGSLVVEYPSNMAVTIETNSHPVLGNDHPMHMKRKVIMPDNLIHRLEWRYYLRREGKSRKNKMIDKIGRRMRVGDASVHDGNDHAAFSGKRLLVNGANLLTFEYDREGRNETIFDKDNKELVTISYDQTGQPIYIISKTTIHPVNISYNSHGQLLRWNQGNVFAEHVHDSETGNLVERKLSGVATYRYIYRQGTKPTDVILPSGKQYLIRYDNLGNVKQVKMPELGEHKFDSLTTLNYHRIRYTPPESKFPYLQDYTSTGNLIRQIYPSGRRVGYYYTRYSQLDQIVYDRSAIKYIFDGNTGVLRDVNVSNPINGYSCALNYAPGSALIRQHNIYFNLTDVHLLDAKFGYQYDPHFRITSLEARIGEKQFSPMNFTYSPTNGRLLKIKAFTFSYLQHHTSIIRDVNTEITTETNGYNRLKTNILKFNNAIVYKLDVVYDQLQRIQTWTVRIRQTAQTDVKRYDCVYNMDGNILDVKVNQQPMWKYTYDANSNLKTISQYGRENELVFNSRDQIESYSRSTYSFDTDGFMTRRHDETLEHNSLGLLVEASKEGAYYIEYYYDPYGRLTIREDVTGGNKVQYYYADIHHKSRITHIYNHATKVVTFLYYDSNGHLFAMERENTYYYIASDPMGSPVAIYNAVGALMKQVAYDPYGQIVEDSYPNFDFSFGYQGGIYDPSTKLLLFKSRWYNPVIGRWLAPDYKNAVHKLDHATDTPEVMNMYMFLSPINRHHGAYTMTDISSWMGALGYDIDSLLPQVSFSGVIRPQSLHEKSTELMPVTSAFKCAFNHDMDNFLDLSTVPKSKVTSLYSGISENLTPINSIFGAGVTLSVVNNKVRVHYLDTVDHQSQQLVAVLLNNTDYVDLQFTVNGKDTHYFVKADAAQANFDIEQLSLKDGDKITDRMNVSVHRLPIGGDTSQNAPEQVDIRLHGNHSVINIRYGTTLEREKQRILHHAKHRAIEQAWGLERDLLQSGLHTLHPWAPIQKEELSRSGKIRNYVAQYLRDPEKYPDFADDPRNFLFVQQT</sequence>
<dbReference type="InterPro" id="IPR056820">
    <property type="entry name" value="TEN_TTR-like"/>
</dbReference>
<evidence type="ECO:0000256" key="7">
    <source>
        <dbReference type="ARBA" id="ARBA00022737"/>
    </source>
</evidence>
<evidence type="ECO:0000256" key="12">
    <source>
        <dbReference type="SAM" id="MobiDB-lite"/>
    </source>
</evidence>
<reference evidence="14" key="1">
    <citation type="submission" date="2022-03" db="EMBL/GenBank/DDBJ databases">
        <authorList>
            <person name="Martin C."/>
        </authorList>
    </citation>
    <scope>NUCLEOTIDE SEQUENCE</scope>
</reference>
<dbReference type="Gene3D" id="2.120.10.30">
    <property type="entry name" value="TolB, C-terminal domain"/>
    <property type="match status" value="2"/>
</dbReference>
<dbReference type="GO" id="GO:0007157">
    <property type="term" value="P:heterophilic cell-cell adhesion via plasma membrane cell adhesion molecules"/>
    <property type="evidence" value="ECO:0007669"/>
    <property type="project" value="TreeGrafter"/>
</dbReference>
<dbReference type="GO" id="GO:0043005">
    <property type="term" value="C:neuron projection"/>
    <property type="evidence" value="ECO:0007669"/>
    <property type="project" value="TreeGrafter"/>
</dbReference>
<dbReference type="PANTHER" id="PTHR11219">
    <property type="entry name" value="TENEURIN AND N-ACETYLGLUCOSAMINE-1-PHOSPHODIESTER ALPHA-N-ACETYLGLUCOSAMINIDASE"/>
    <property type="match status" value="1"/>
</dbReference>
<keyword evidence="5 11" id="KW-0245">EGF-like domain</keyword>
<dbReference type="GO" id="GO:0046982">
    <property type="term" value="F:protein heterodimerization activity"/>
    <property type="evidence" value="ECO:0007669"/>
    <property type="project" value="TreeGrafter"/>
</dbReference>
<dbReference type="SMART" id="SM00181">
    <property type="entry name" value="EGF"/>
    <property type="match status" value="6"/>
</dbReference>
<name>A0A8J1XKY6_OWEFU</name>
<evidence type="ECO:0000256" key="3">
    <source>
        <dbReference type="ARBA" id="ARBA00009385"/>
    </source>
</evidence>
<keyword evidence="10 11" id="KW-1015">Disulfide bond</keyword>
<feature type="compositionally biased region" description="Polar residues" evidence="12">
    <location>
        <begin position="239"/>
        <end position="257"/>
    </location>
</feature>
<dbReference type="GO" id="GO:0048666">
    <property type="term" value="P:neuron development"/>
    <property type="evidence" value="ECO:0007669"/>
    <property type="project" value="TreeGrafter"/>
</dbReference>
<comment type="similarity">
    <text evidence="3">Belongs to the tenascin family. Teneurin subfamily.</text>
</comment>
<evidence type="ECO:0000256" key="5">
    <source>
        <dbReference type="ARBA" id="ARBA00022536"/>
    </source>
</evidence>
<dbReference type="PROSITE" id="PS50026">
    <property type="entry name" value="EGF_3"/>
    <property type="match status" value="2"/>
</dbReference>
<dbReference type="InterPro" id="IPR057629">
    <property type="entry name" value="Teneurin1-4_GBD"/>
</dbReference>
<evidence type="ECO:0000256" key="2">
    <source>
        <dbReference type="ARBA" id="ARBA00004236"/>
    </source>
</evidence>
<dbReference type="GO" id="GO:0050839">
    <property type="term" value="F:cell adhesion molecule binding"/>
    <property type="evidence" value="ECO:0007669"/>
    <property type="project" value="TreeGrafter"/>
</dbReference>
<dbReference type="Pfam" id="PF23106">
    <property type="entry name" value="EGF_Teneurin"/>
    <property type="match status" value="1"/>
</dbReference>
<keyword evidence="8 13" id="KW-1133">Transmembrane helix</keyword>
<feature type="compositionally biased region" description="Pro residues" evidence="12">
    <location>
        <begin position="371"/>
        <end position="383"/>
    </location>
</feature>
<accession>A0A8J1XKY6</accession>
<dbReference type="Pfam" id="PF23093">
    <property type="entry name" value="GBD_Tenm3"/>
    <property type="match status" value="1"/>
</dbReference>
<keyword evidence="7" id="KW-0677">Repeat</keyword>
<dbReference type="Gene3D" id="2.10.25.10">
    <property type="entry name" value="Laminin"/>
    <property type="match status" value="4"/>
</dbReference>
<dbReference type="InterPro" id="IPR056823">
    <property type="entry name" value="TEN-like_YD-shell"/>
</dbReference>
<dbReference type="FunFam" id="2.10.25.10:FF:000013">
    <property type="entry name" value="Teneurin transmembrane protein 4"/>
    <property type="match status" value="1"/>
</dbReference>
<dbReference type="Pfam" id="PF15636">
    <property type="entry name" value="Tox-GHH"/>
    <property type="match status" value="1"/>
</dbReference>
<dbReference type="Pfam" id="PF23538">
    <property type="entry name" value="Teneurin_ABD"/>
    <property type="match status" value="1"/>
</dbReference>
<dbReference type="InterPro" id="IPR051216">
    <property type="entry name" value="Teneurin"/>
</dbReference>
<dbReference type="PANTHER" id="PTHR11219:SF69">
    <property type="entry name" value="TENEURIN-A"/>
    <property type="match status" value="1"/>
</dbReference>
<feature type="compositionally biased region" description="Basic and acidic residues" evidence="12">
    <location>
        <begin position="559"/>
        <end position="576"/>
    </location>
</feature>
<dbReference type="GO" id="GO:0042803">
    <property type="term" value="F:protein homodimerization activity"/>
    <property type="evidence" value="ECO:0007669"/>
    <property type="project" value="TreeGrafter"/>
</dbReference>
<dbReference type="InterPro" id="IPR057627">
    <property type="entry name" value="FN-plug_TEN1-4"/>
</dbReference>
<evidence type="ECO:0000313" key="15">
    <source>
        <dbReference type="Proteomes" id="UP000749559"/>
    </source>
</evidence>
<dbReference type="Pfam" id="PF25024">
    <property type="entry name" value="EGF_TEN"/>
    <property type="match status" value="1"/>
</dbReference>
<comment type="caution">
    <text evidence="11">Lacks conserved residue(s) required for the propagation of feature annotation.</text>
</comment>
<evidence type="ECO:0000256" key="13">
    <source>
        <dbReference type="SAM" id="Phobius"/>
    </source>
</evidence>
<dbReference type="Pfam" id="PF25021">
    <property type="entry name" value="TEN_NHL"/>
    <property type="match status" value="1"/>
</dbReference>
<feature type="disulfide bond" evidence="11">
    <location>
        <begin position="798"/>
        <end position="807"/>
    </location>
</feature>
<evidence type="ECO:0000256" key="9">
    <source>
        <dbReference type="ARBA" id="ARBA00023136"/>
    </source>
</evidence>
<dbReference type="InterPro" id="IPR000742">
    <property type="entry name" value="EGF"/>
</dbReference>
<dbReference type="FunFam" id="2.120.10.30:FF:000006">
    <property type="entry name" value="Teneurin transmembrane protein 4"/>
    <property type="match status" value="1"/>
</dbReference>